<keyword evidence="1" id="KW-1133">Transmembrane helix</keyword>
<protein>
    <submittedName>
        <fullName evidence="2">Uncharacterized protein</fullName>
    </submittedName>
</protein>
<keyword evidence="1" id="KW-0812">Transmembrane</keyword>
<keyword evidence="3" id="KW-1185">Reference proteome</keyword>
<dbReference type="Proteomes" id="UP000316733">
    <property type="component" value="Segment"/>
</dbReference>
<proteinExistence type="predicted"/>
<accession>A0A4Y5JU13</accession>
<keyword evidence="1" id="KW-0472">Membrane</keyword>
<gene>
    <name evidence="2" type="ORF">EST35_0067</name>
</gene>
<evidence type="ECO:0000313" key="3">
    <source>
        <dbReference type="Proteomes" id="UP000316733"/>
    </source>
</evidence>
<evidence type="ECO:0000256" key="1">
    <source>
        <dbReference type="SAM" id="Phobius"/>
    </source>
</evidence>
<evidence type="ECO:0000313" key="2">
    <source>
        <dbReference type="EMBL" id="QCG75950.1"/>
    </source>
</evidence>
<reference evidence="3" key="1">
    <citation type="journal article" date="2020" name="bioRxiv">
        <title>Integrative omics analysis of Pseudomonas aeruginosa virus PA5oct highlights the molecular complexity of jumbo phages.</title>
        <authorList>
            <person name="Lood C."/>
            <person name="Danis-Wlodarczyk K."/>
            <person name="Blasdel B.G."/>
            <person name="Jang H.B."/>
            <person name="Vandenheuvel D."/>
            <person name="Briers Y."/>
            <person name="Noben J.-P."/>
            <person name="van Noort V."/>
            <person name="Drulis-Kawa Z."/>
            <person name="Lavigne R."/>
        </authorList>
    </citation>
    <scope>NUCLEOTIDE SEQUENCE [LARGE SCALE GENOMIC DNA]</scope>
</reference>
<dbReference type="EMBL" id="MK797984">
    <property type="protein sequence ID" value="QCG75950.1"/>
    <property type="molecule type" value="Genomic_DNA"/>
</dbReference>
<feature type="transmembrane region" description="Helical" evidence="1">
    <location>
        <begin position="37"/>
        <end position="59"/>
    </location>
</feature>
<organism evidence="2 3">
    <name type="scientific">Pseudomonas phage vB_PaeM_PA5oct</name>
    <dbReference type="NCBI Taxonomy" id="2163605"/>
    <lineage>
        <taxon>Viruses</taxon>
        <taxon>Duplodnaviria</taxon>
        <taxon>Heunggongvirae</taxon>
        <taxon>Uroviricota</taxon>
        <taxon>Caudoviricetes</taxon>
        <taxon>Arenbergviridae</taxon>
        <taxon>Wroclawvirus</taxon>
        <taxon>Wroclawvirus PA5oct</taxon>
    </lineage>
</organism>
<sequence length="62" mass="6522">MKKALSSVIGIIVLLLGVFMVDNPAIGLMLGGLVGSYIFSIGGVILCVISFMIFALAFVEMK</sequence>
<name>A0A4Y5JU13_9CAUD</name>